<keyword evidence="3" id="KW-1185">Reference proteome</keyword>
<dbReference type="EMBL" id="BDUF01000095">
    <property type="protein sequence ID" value="GAX91385.1"/>
    <property type="molecule type" value="Genomic_DNA"/>
</dbReference>
<organism evidence="2 3">
    <name type="scientific">Effusibacillus lacus</name>
    <dbReference type="NCBI Taxonomy" id="1348429"/>
    <lineage>
        <taxon>Bacteria</taxon>
        <taxon>Bacillati</taxon>
        <taxon>Bacillota</taxon>
        <taxon>Bacilli</taxon>
        <taxon>Bacillales</taxon>
        <taxon>Alicyclobacillaceae</taxon>
        <taxon>Effusibacillus</taxon>
    </lineage>
</organism>
<dbReference type="Proteomes" id="UP000217785">
    <property type="component" value="Unassembled WGS sequence"/>
</dbReference>
<feature type="region of interest" description="Disordered" evidence="1">
    <location>
        <begin position="221"/>
        <end position="262"/>
    </location>
</feature>
<protein>
    <submittedName>
        <fullName evidence="2">Uncharacterized protein</fullName>
    </submittedName>
</protein>
<gene>
    <name evidence="2" type="ORF">EFBL_3054</name>
</gene>
<dbReference type="AlphaFoldDB" id="A0A292YSC5"/>
<sequence length="282" mass="31761">MSNDIMNRTCQAMSLPLYALIHDSIVHALNVSRVSRQVAMAVTREIPKLPLSSKEQKEMENANGAIQLEDSFGSGSFFIIDAGSQEAFVCTDPKNADYLEKLLESRSNQDFLPLEEEAPGNIQAQTVPMQSTSQAQTQVQQNQAGDQDLLTKLQLIQLLTKGDDKKNKRGTIKIGQKNQQKDNNLLQQMALLEILRGTESIELVKHLQMVKLIEQMSQSDKTQQDFQQGQKQQQSQNQQGGEQQQDRQQQNQQQGGQQQNQGEDLLRLLQELQLMKTLQGQS</sequence>
<accession>A0A292YSC5</accession>
<dbReference type="RefSeq" id="WP_131927657.1">
    <property type="nucleotide sequence ID" value="NZ_BDUF01000095.1"/>
</dbReference>
<dbReference type="OrthoDB" id="9988467at2"/>
<evidence type="ECO:0000313" key="3">
    <source>
        <dbReference type="Proteomes" id="UP000217785"/>
    </source>
</evidence>
<comment type="caution">
    <text evidence="2">The sequence shown here is derived from an EMBL/GenBank/DDBJ whole genome shotgun (WGS) entry which is preliminary data.</text>
</comment>
<evidence type="ECO:0000256" key="1">
    <source>
        <dbReference type="SAM" id="MobiDB-lite"/>
    </source>
</evidence>
<proteinExistence type="predicted"/>
<reference evidence="3" key="1">
    <citation type="submission" date="2017-07" db="EMBL/GenBank/DDBJ databases">
        <title>Draft genome sequence of Effusibacillus lacus strain skLN1.</title>
        <authorList>
            <person name="Watanabe M."/>
            <person name="Kojima H."/>
            <person name="Fukui M."/>
        </authorList>
    </citation>
    <scope>NUCLEOTIDE SEQUENCE [LARGE SCALE GENOMIC DNA]</scope>
    <source>
        <strain evidence="3">skLN1</strain>
    </source>
</reference>
<name>A0A292YSC5_9BACL</name>
<feature type="compositionally biased region" description="Low complexity" evidence="1">
    <location>
        <begin position="224"/>
        <end position="262"/>
    </location>
</feature>
<evidence type="ECO:0000313" key="2">
    <source>
        <dbReference type="EMBL" id="GAX91385.1"/>
    </source>
</evidence>